<feature type="domain" description="DUF7041" evidence="1">
    <location>
        <begin position="16"/>
        <end position="77"/>
    </location>
</feature>
<organism evidence="2 3">
    <name type="scientific">Portunus trituberculatus</name>
    <name type="common">Swimming crab</name>
    <name type="synonym">Neptunus trituberculatus</name>
    <dbReference type="NCBI Taxonomy" id="210409"/>
    <lineage>
        <taxon>Eukaryota</taxon>
        <taxon>Metazoa</taxon>
        <taxon>Ecdysozoa</taxon>
        <taxon>Arthropoda</taxon>
        <taxon>Crustacea</taxon>
        <taxon>Multicrustacea</taxon>
        <taxon>Malacostraca</taxon>
        <taxon>Eumalacostraca</taxon>
        <taxon>Eucarida</taxon>
        <taxon>Decapoda</taxon>
        <taxon>Pleocyemata</taxon>
        <taxon>Brachyura</taxon>
        <taxon>Eubrachyura</taxon>
        <taxon>Portunoidea</taxon>
        <taxon>Portunidae</taxon>
        <taxon>Portuninae</taxon>
        <taxon>Portunus</taxon>
    </lineage>
</organism>
<comment type="caution">
    <text evidence="2">The sequence shown here is derived from an EMBL/GenBank/DDBJ whole genome shotgun (WGS) entry which is preliminary data.</text>
</comment>
<name>A0A5B7FIW5_PORTR</name>
<dbReference type="Proteomes" id="UP000324222">
    <property type="component" value="Unassembled WGS sequence"/>
</dbReference>
<dbReference type="EMBL" id="VSRR010006739">
    <property type="protein sequence ID" value="MPC45455.1"/>
    <property type="molecule type" value="Genomic_DNA"/>
</dbReference>
<dbReference type="PANTHER" id="PTHR33327:SF3">
    <property type="entry name" value="RNA-DIRECTED DNA POLYMERASE"/>
    <property type="match status" value="1"/>
</dbReference>
<sequence>MAEKVKLPPFTPDVDGWLTHVEAILAGRSLDQKQKHNALVSALPTDVVYKVREPVVHPPTKKPFDNLKEALIQCYKKPDRVYFNELQKLMLGDDPPSSLWYRMTAINSWCTTPLPDPLLCQFLLRKLPTDVQLIQLCAVNKTSSDGTSAVPHDDNPIGAVASVKADDRIENLLSRVSSLKRSLRLVQGRNGAATPCSGDVYWYHTKFGRNARQRRPPCCISGNGQGGEW</sequence>
<proteinExistence type="predicted"/>
<evidence type="ECO:0000313" key="2">
    <source>
        <dbReference type="EMBL" id="MPC45455.1"/>
    </source>
</evidence>
<dbReference type="PANTHER" id="PTHR33327">
    <property type="entry name" value="ENDONUCLEASE"/>
    <property type="match status" value="1"/>
</dbReference>
<dbReference type="Pfam" id="PF23055">
    <property type="entry name" value="DUF7041"/>
    <property type="match status" value="1"/>
</dbReference>
<keyword evidence="3" id="KW-1185">Reference proteome</keyword>
<protein>
    <recommendedName>
        <fullName evidence="1">DUF7041 domain-containing protein</fullName>
    </recommendedName>
</protein>
<dbReference type="AlphaFoldDB" id="A0A5B7FIW5"/>
<accession>A0A5B7FIW5</accession>
<reference evidence="2 3" key="1">
    <citation type="submission" date="2019-05" db="EMBL/GenBank/DDBJ databases">
        <title>Another draft genome of Portunus trituberculatus and its Hox gene families provides insights of decapod evolution.</title>
        <authorList>
            <person name="Jeong J.-H."/>
            <person name="Song I."/>
            <person name="Kim S."/>
            <person name="Choi T."/>
            <person name="Kim D."/>
            <person name="Ryu S."/>
            <person name="Kim W."/>
        </authorList>
    </citation>
    <scope>NUCLEOTIDE SEQUENCE [LARGE SCALE GENOMIC DNA]</scope>
    <source>
        <tissue evidence="2">Muscle</tissue>
    </source>
</reference>
<evidence type="ECO:0000259" key="1">
    <source>
        <dbReference type="Pfam" id="PF23055"/>
    </source>
</evidence>
<dbReference type="InterPro" id="IPR055469">
    <property type="entry name" value="DUF7041"/>
</dbReference>
<gene>
    <name evidence="2" type="ORF">E2C01_039154</name>
</gene>
<evidence type="ECO:0000313" key="3">
    <source>
        <dbReference type="Proteomes" id="UP000324222"/>
    </source>
</evidence>